<organism evidence="3 4">
    <name type="scientific">Actinomadura rugatobispora</name>
    <dbReference type="NCBI Taxonomy" id="1994"/>
    <lineage>
        <taxon>Bacteria</taxon>
        <taxon>Bacillati</taxon>
        <taxon>Actinomycetota</taxon>
        <taxon>Actinomycetes</taxon>
        <taxon>Streptosporangiales</taxon>
        <taxon>Thermomonosporaceae</taxon>
        <taxon>Actinomadura</taxon>
    </lineage>
</organism>
<reference evidence="4" key="1">
    <citation type="journal article" date="2019" name="Int. J. Syst. Evol. Microbiol.">
        <title>The Global Catalogue of Microorganisms (GCM) 10K type strain sequencing project: providing services to taxonomists for standard genome sequencing and annotation.</title>
        <authorList>
            <consortium name="The Broad Institute Genomics Platform"/>
            <consortium name="The Broad Institute Genome Sequencing Center for Infectious Disease"/>
            <person name="Wu L."/>
            <person name="Ma J."/>
        </authorList>
    </citation>
    <scope>NUCLEOTIDE SEQUENCE [LARGE SCALE GENOMIC DNA]</scope>
    <source>
        <strain evidence="4">KCTC 42087</strain>
    </source>
</reference>
<gene>
    <name evidence="3" type="ORF">ACFPZN_14300</name>
</gene>
<evidence type="ECO:0000313" key="3">
    <source>
        <dbReference type="EMBL" id="MFC5746793.1"/>
    </source>
</evidence>
<evidence type="ECO:0000256" key="2">
    <source>
        <dbReference type="SAM" id="Phobius"/>
    </source>
</evidence>
<comment type="caution">
    <text evidence="3">The sequence shown here is derived from an EMBL/GenBank/DDBJ whole genome shotgun (WGS) entry which is preliminary data.</text>
</comment>
<name>A0ABW0ZWQ5_9ACTN</name>
<dbReference type="EMBL" id="JBHSON010000017">
    <property type="protein sequence ID" value="MFC5746793.1"/>
    <property type="molecule type" value="Genomic_DNA"/>
</dbReference>
<feature type="region of interest" description="Disordered" evidence="1">
    <location>
        <begin position="168"/>
        <end position="189"/>
    </location>
</feature>
<evidence type="ECO:0000313" key="4">
    <source>
        <dbReference type="Proteomes" id="UP001596074"/>
    </source>
</evidence>
<dbReference type="RefSeq" id="WP_378282415.1">
    <property type="nucleotide sequence ID" value="NZ_JBHSON010000017.1"/>
</dbReference>
<dbReference type="Proteomes" id="UP001596074">
    <property type="component" value="Unassembled WGS sequence"/>
</dbReference>
<feature type="compositionally biased region" description="Pro residues" evidence="1">
    <location>
        <begin position="319"/>
        <end position="329"/>
    </location>
</feature>
<keyword evidence="4" id="KW-1185">Reference proteome</keyword>
<dbReference type="PANTHER" id="PTHR34351">
    <property type="entry name" value="SLR1927 PROTEIN-RELATED"/>
    <property type="match status" value="1"/>
</dbReference>
<sequence length="365" mass="38414">MTGPVTARRRRRRAERADRIGGRWWLWLLAAAMLVALAGALPSLTLFTLAAGLVLTVAGAAVVVLPASGRLAVERTVPVREVREDEPLPLEFRVRAPSWLPVRLEVDTGQGIWVPLEREGGTVDLFVERRGAFAVGPSRIRLGDPLGIVRRPLTAGVPEPVLVLPEPGTDARVVPPRGARADDLEPDGLRPYVPGSPISRIHWASLARGGELQERRMAAPPTGLPLVIVDTAGAADPRAVDWVARAAAGCALTLARGGGCEVLLPGAATPMTVVDAPGWRALHRRLALLEEGGHGQARRPPGGRGSSVVHVPPGLDLGPPRPPLPPGVVPLPAGHGEALAVTLDGAPLRRPKASGAAPRDREPVR</sequence>
<keyword evidence="2" id="KW-1133">Transmembrane helix</keyword>
<proteinExistence type="predicted"/>
<keyword evidence="2" id="KW-0472">Membrane</keyword>
<accession>A0ABW0ZWQ5</accession>
<feature type="transmembrane region" description="Helical" evidence="2">
    <location>
        <begin position="21"/>
        <end position="40"/>
    </location>
</feature>
<feature type="transmembrane region" description="Helical" evidence="2">
    <location>
        <begin position="46"/>
        <end position="65"/>
    </location>
</feature>
<protein>
    <submittedName>
        <fullName evidence="3">DUF58 domain-containing protein</fullName>
    </submittedName>
</protein>
<evidence type="ECO:0000256" key="1">
    <source>
        <dbReference type="SAM" id="MobiDB-lite"/>
    </source>
</evidence>
<keyword evidence="2" id="KW-0812">Transmembrane</keyword>
<feature type="region of interest" description="Disordered" evidence="1">
    <location>
        <begin position="293"/>
        <end position="365"/>
    </location>
</feature>